<dbReference type="SUPFAM" id="SSF52518">
    <property type="entry name" value="Thiamin diphosphate-binding fold (THDP-binding)"/>
    <property type="match status" value="1"/>
</dbReference>
<dbReference type="InterPro" id="IPR029061">
    <property type="entry name" value="THDP-binding"/>
</dbReference>
<evidence type="ECO:0000259" key="4">
    <source>
        <dbReference type="Pfam" id="PF17147"/>
    </source>
</evidence>
<dbReference type="Proteomes" id="UP000238415">
    <property type="component" value="Unassembled WGS sequence"/>
</dbReference>
<keyword evidence="6" id="KW-1185">Reference proteome</keyword>
<dbReference type="GO" id="GO:0019164">
    <property type="term" value="F:pyruvate synthase activity"/>
    <property type="evidence" value="ECO:0007669"/>
    <property type="project" value="UniProtKB-EC"/>
</dbReference>
<name>A0A2T0ARK8_9FIRM</name>
<feature type="domain" description="Pyruvate:ferredoxin oxidoreductase core" evidence="4">
    <location>
        <begin position="259"/>
        <end position="360"/>
    </location>
</feature>
<feature type="domain" description="Pyruvate flavodoxin/ferredoxin oxidoreductase pyrimidine binding" evidence="3">
    <location>
        <begin position="13"/>
        <end position="230"/>
    </location>
</feature>
<comment type="similarity">
    <text evidence="1">Belongs to the pyruvate:ferredoxin/flavodoxin oxidoreductase family.</text>
</comment>
<dbReference type="InterPro" id="IPR009014">
    <property type="entry name" value="Transketo_C/PFOR_II"/>
</dbReference>
<dbReference type="Pfam" id="PF17147">
    <property type="entry name" value="PFOR_II"/>
    <property type="match status" value="1"/>
</dbReference>
<dbReference type="Gene3D" id="3.40.50.920">
    <property type="match status" value="1"/>
</dbReference>
<comment type="caution">
    <text evidence="5">The sequence shown here is derived from an EMBL/GenBank/DDBJ whole genome shotgun (WGS) entry which is preliminary data.</text>
</comment>
<dbReference type="FunFam" id="3.40.50.970:FF:000012">
    <property type="entry name" value="Pyruvate:ferredoxin (Flavodoxin) oxidoreductase"/>
    <property type="match status" value="1"/>
</dbReference>
<dbReference type="EC" id="1.2.7.1" evidence="5"/>
<sequence length="386" mass="42016">MRLLLNGNEAAAHAARLARVEVLASYPITPAAPVMEKITQFIAEGTMRCNFVRVESDHSAMAAALGATMAGARSFLITNSQGLAYMSEVLYHTSGLRQPVVMAVVNRALAAPHSRFPEHGDVVAQETSGWIQIFCENNQEVLDSIIQAFRLGEDEQVRLPVMVNYEGYIQSHTRETVDMPEQEKIDAFLPLVRRPVLDVDNPLAVNTVTGPELYMDYKYHQDAALQRAGTLLGEISEAYGAVTGRNWGGAVTGYRLEDAEVVLVTMGSLVSTARIAVDALRAAGEKAGLLKIRLFRPFPAEAVREMLKPARAVVALDKNIVYGAGGALGRELRAALYGFTNVPVYSYILGLGGRDVGVEDLTAIYRQVNEGLAAGKFPALYQWYGL</sequence>
<dbReference type="InterPro" id="IPR033412">
    <property type="entry name" value="PFOR_II"/>
</dbReference>
<dbReference type="RefSeq" id="WP_106005341.1">
    <property type="nucleotide sequence ID" value="NZ_CP136419.1"/>
</dbReference>
<dbReference type="PANTHER" id="PTHR32154">
    <property type="entry name" value="PYRUVATE-FLAVODOXIN OXIDOREDUCTASE-RELATED"/>
    <property type="match status" value="1"/>
</dbReference>
<dbReference type="FunFam" id="3.40.50.920:FF:000010">
    <property type="entry name" value="Pyruvate ferredoxin oxidoreductase, alpha subunit"/>
    <property type="match status" value="1"/>
</dbReference>
<dbReference type="InterPro" id="IPR050722">
    <property type="entry name" value="Pyruvate:ferred/Flavod_OxRd"/>
</dbReference>
<protein>
    <submittedName>
        <fullName evidence="5">Pyruvate synthase subunit PorA</fullName>
        <ecNumber evidence="5">1.2.7.1</ecNumber>
    </submittedName>
</protein>
<dbReference type="OrthoDB" id="9794954at2"/>
<evidence type="ECO:0000259" key="3">
    <source>
        <dbReference type="Pfam" id="PF01855"/>
    </source>
</evidence>
<dbReference type="Pfam" id="PF01855">
    <property type="entry name" value="POR_N"/>
    <property type="match status" value="1"/>
</dbReference>
<proteinExistence type="inferred from homology"/>
<dbReference type="Gene3D" id="3.40.50.970">
    <property type="match status" value="1"/>
</dbReference>
<accession>A0A2T0ARK8</accession>
<dbReference type="InterPro" id="IPR002880">
    <property type="entry name" value="Pyrv_Fd/Flavodoxin_OxRdtase_N"/>
</dbReference>
<dbReference type="GO" id="GO:0006979">
    <property type="term" value="P:response to oxidative stress"/>
    <property type="evidence" value="ECO:0007669"/>
    <property type="project" value="TreeGrafter"/>
</dbReference>
<dbReference type="EMBL" id="PVXM01000028">
    <property type="protein sequence ID" value="PRR72442.1"/>
    <property type="molecule type" value="Genomic_DNA"/>
</dbReference>
<gene>
    <name evidence="5" type="primary">porA_2</name>
    <name evidence="5" type="ORF">MOHU_13670</name>
</gene>
<keyword evidence="5" id="KW-0670">Pyruvate</keyword>
<organism evidence="5 6">
    <name type="scientific">Neomoorella humiferrea</name>
    <dbReference type="NCBI Taxonomy" id="676965"/>
    <lineage>
        <taxon>Bacteria</taxon>
        <taxon>Bacillati</taxon>
        <taxon>Bacillota</taxon>
        <taxon>Clostridia</taxon>
        <taxon>Neomoorellales</taxon>
        <taxon>Neomoorellaceae</taxon>
        <taxon>Neomoorella</taxon>
    </lineage>
</organism>
<dbReference type="AlphaFoldDB" id="A0A2T0ARK8"/>
<dbReference type="SUPFAM" id="SSF52922">
    <property type="entry name" value="TK C-terminal domain-like"/>
    <property type="match status" value="1"/>
</dbReference>
<dbReference type="PANTHER" id="PTHR32154:SF0">
    <property type="entry name" value="PYRUVATE-FLAVODOXIN OXIDOREDUCTASE-RELATED"/>
    <property type="match status" value="1"/>
</dbReference>
<evidence type="ECO:0000256" key="1">
    <source>
        <dbReference type="ARBA" id="ARBA00009032"/>
    </source>
</evidence>
<reference evidence="5 6" key="1">
    <citation type="submission" date="2018-03" db="EMBL/GenBank/DDBJ databases">
        <title>Genome sequence of Moorella humiferrea DSM 23265.</title>
        <authorList>
            <person name="Poehlein A."/>
            <person name="Daniel R."/>
        </authorList>
    </citation>
    <scope>NUCLEOTIDE SEQUENCE [LARGE SCALE GENOMIC DNA]</scope>
    <source>
        <strain evidence="5 6">DSM 23265</strain>
    </source>
</reference>
<dbReference type="CDD" id="cd07034">
    <property type="entry name" value="TPP_PYR_PFOR_IOR-alpha_like"/>
    <property type="match status" value="1"/>
</dbReference>
<evidence type="ECO:0000256" key="2">
    <source>
        <dbReference type="ARBA" id="ARBA00023002"/>
    </source>
</evidence>
<evidence type="ECO:0000313" key="6">
    <source>
        <dbReference type="Proteomes" id="UP000238415"/>
    </source>
</evidence>
<evidence type="ECO:0000313" key="5">
    <source>
        <dbReference type="EMBL" id="PRR72442.1"/>
    </source>
</evidence>
<keyword evidence="2 5" id="KW-0560">Oxidoreductase</keyword>